<feature type="non-terminal residue" evidence="1">
    <location>
        <position position="1"/>
    </location>
</feature>
<dbReference type="SUPFAM" id="SSF53383">
    <property type="entry name" value="PLP-dependent transferases"/>
    <property type="match status" value="1"/>
</dbReference>
<accession>A0A9X2FY49</accession>
<dbReference type="InterPro" id="IPR015424">
    <property type="entry name" value="PyrdxlP-dep_Trfase"/>
</dbReference>
<dbReference type="Proteomes" id="UP001139477">
    <property type="component" value="Unassembled WGS sequence"/>
</dbReference>
<dbReference type="InterPro" id="IPR015422">
    <property type="entry name" value="PyrdxlP-dep_Trfase_small"/>
</dbReference>
<gene>
    <name evidence="1" type="ORF">NHG85_19105</name>
</gene>
<sequence length="85" mass="9144">KFGGSSVWIEGPPGLCSLRLAEDLLREGVVIEPGAPFFDQLSGPCPFFRLGYSSITSERIGEGVARIAAEVKRRREAADPPGEAR</sequence>
<protein>
    <recommendedName>
        <fullName evidence="3">PLP-dependent aminotransferase family protein</fullName>
    </recommendedName>
</protein>
<keyword evidence="2" id="KW-1185">Reference proteome</keyword>
<reference evidence="1" key="1">
    <citation type="submission" date="2022-06" db="EMBL/GenBank/DDBJ databases">
        <title>Limimaricola sediminis sp. nov., isolated from an intertidal sediment.</title>
        <authorList>
            <person name="Shao X."/>
        </authorList>
    </citation>
    <scope>NUCLEOTIDE SEQUENCE</scope>
    <source>
        <strain evidence="1">ASW11-118</strain>
    </source>
</reference>
<comment type="caution">
    <text evidence="1">The sequence shown here is derived from an EMBL/GenBank/DDBJ whole genome shotgun (WGS) entry which is preliminary data.</text>
</comment>
<organism evidence="1 2">
    <name type="scientific">Limimaricola litoreus</name>
    <dbReference type="NCBI Taxonomy" id="2955316"/>
    <lineage>
        <taxon>Bacteria</taxon>
        <taxon>Pseudomonadati</taxon>
        <taxon>Pseudomonadota</taxon>
        <taxon>Alphaproteobacteria</taxon>
        <taxon>Rhodobacterales</taxon>
        <taxon>Paracoccaceae</taxon>
        <taxon>Limimaricola</taxon>
    </lineage>
</organism>
<dbReference type="AlphaFoldDB" id="A0A9X2FY49"/>
<dbReference type="Gene3D" id="3.90.1150.10">
    <property type="entry name" value="Aspartate Aminotransferase, domain 1"/>
    <property type="match status" value="1"/>
</dbReference>
<evidence type="ECO:0000313" key="1">
    <source>
        <dbReference type="EMBL" id="MCP1170616.1"/>
    </source>
</evidence>
<dbReference type="EMBL" id="JAMYXC010000319">
    <property type="protein sequence ID" value="MCP1170616.1"/>
    <property type="molecule type" value="Genomic_DNA"/>
</dbReference>
<evidence type="ECO:0008006" key="3">
    <source>
        <dbReference type="Google" id="ProtNLM"/>
    </source>
</evidence>
<name>A0A9X2FY49_9RHOB</name>
<proteinExistence type="predicted"/>
<evidence type="ECO:0000313" key="2">
    <source>
        <dbReference type="Proteomes" id="UP001139477"/>
    </source>
</evidence>